<dbReference type="PANTHER" id="PTHR10578">
    <property type="entry name" value="S -2-HYDROXY-ACID OXIDASE-RELATED"/>
    <property type="match status" value="1"/>
</dbReference>
<dbReference type="AlphaFoldDB" id="A0A095E9G7"/>
<name>A0A095E9G7_CRYD2</name>
<dbReference type="SMART" id="SM01117">
    <property type="entry name" value="Cyt-b5"/>
    <property type="match status" value="1"/>
</dbReference>
<organism evidence="8 9">
    <name type="scientific">Cryptococcus deuterogattii (strain R265)</name>
    <name type="common">Cryptococcus gattii VGII (strain R265)</name>
    <dbReference type="NCBI Taxonomy" id="294750"/>
    <lineage>
        <taxon>Eukaryota</taxon>
        <taxon>Fungi</taxon>
        <taxon>Dikarya</taxon>
        <taxon>Basidiomycota</taxon>
        <taxon>Agaricomycotina</taxon>
        <taxon>Tremellomycetes</taxon>
        <taxon>Tremellales</taxon>
        <taxon>Cryptococcaceae</taxon>
        <taxon>Cryptococcus</taxon>
        <taxon>Cryptococcus gattii species complex</taxon>
    </lineage>
</organism>
<dbReference type="KEGG" id="cdeu:CNBG_0066"/>
<evidence type="ECO:0000256" key="1">
    <source>
        <dbReference type="ARBA" id="ARBA00001917"/>
    </source>
</evidence>
<evidence type="ECO:0000259" key="7">
    <source>
        <dbReference type="PROSITE" id="PS51349"/>
    </source>
</evidence>
<dbReference type="Pfam" id="PF01070">
    <property type="entry name" value="FMN_dh"/>
    <property type="match status" value="1"/>
</dbReference>
<gene>
    <name evidence="8" type="ORF">CNBG_0066</name>
</gene>
<accession>A0A095E9G7</accession>
<dbReference type="HOGENOM" id="CLU_020639_1_1_1"/>
<dbReference type="PROSITE" id="PS51349">
    <property type="entry name" value="FMN_HYDROXY_ACID_DH_2"/>
    <property type="match status" value="1"/>
</dbReference>
<dbReference type="SUPFAM" id="SSF51395">
    <property type="entry name" value="FMN-linked oxidoreductases"/>
    <property type="match status" value="1"/>
</dbReference>
<dbReference type="InterPro" id="IPR037396">
    <property type="entry name" value="FMN_HAD"/>
</dbReference>
<dbReference type="CDD" id="cd02922">
    <property type="entry name" value="FCB2_FMN"/>
    <property type="match status" value="1"/>
</dbReference>
<dbReference type="Gene3D" id="3.20.20.70">
    <property type="entry name" value="Aldolase class I"/>
    <property type="match status" value="1"/>
</dbReference>
<evidence type="ECO:0000256" key="4">
    <source>
        <dbReference type="ARBA" id="ARBA00023002"/>
    </source>
</evidence>
<dbReference type="EMBL" id="CP025762">
    <property type="protein sequence ID" value="KGB74228.1"/>
    <property type="molecule type" value="Genomic_DNA"/>
</dbReference>
<dbReference type="Gene3D" id="3.10.120.10">
    <property type="entry name" value="Cytochrome b5-like heme/steroid binding domain"/>
    <property type="match status" value="1"/>
</dbReference>
<protein>
    <submittedName>
        <fullName evidence="8">L-lactate dehydrogenase</fullName>
    </submittedName>
</protein>
<dbReference type="PANTHER" id="PTHR10578:SF101">
    <property type="entry name" value="L-LACTATE DEHYDROGENASE (CYTOCHROME B2)"/>
    <property type="match status" value="1"/>
</dbReference>
<dbReference type="InterPro" id="IPR008259">
    <property type="entry name" value="FMN_hydac_DH_AS"/>
</dbReference>
<dbReference type="InterPro" id="IPR037458">
    <property type="entry name" value="L-MDH/L-LDH_FMN-bd"/>
</dbReference>
<dbReference type="GO" id="GO:0004460">
    <property type="term" value="F:L-lactate dehydrogenase (cytochrome) activity"/>
    <property type="evidence" value="ECO:0007669"/>
    <property type="project" value="TreeGrafter"/>
</dbReference>
<dbReference type="InterPro" id="IPR018506">
    <property type="entry name" value="Cyt_B5_heme-BS"/>
</dbReference>
<feature type="domain" description="FMN hydroxy acid dehydrogenase" evidence="7">
    <location>
        <begin position="204"/>
        <end position="593"/>
    </location>
</feature>
<dbReference type="InterPro" id="IPR000262">
    <property type="entry name" value="FMN-dep_DH"/>
</dbReference>
<dbReference type="InterPro" id="IPR036400">
    <property type="entry name" value="Cyt_B5-like_heme/steroid_sf"/>
</dbReference>
<dbReference type="GO" id="GO:0006089">
    <property type="term" value="P:lactate metabolic process"/>
    <property type="evidence" value="ECO:0007669"/>
    <property type="project" value="TreeGrafter"/>
</dbReference>
<proteinExistence type="predicted"/>
<evidence type="ECO:0000256" key="2">
    <source>
        <dbReference type="ARBA" id="ARBA00022617"/>
    </source>
</evidence>
<evidence type="ECO:0000259" key="6">
    <source>
        <dbReference type="PROSITE" id="PS50255"/>
    </source>
</evidence>
<feature type="domain" description="Cytochrome b5 heme-binding" evidence="6">
    <location>
        <begin position="88"/>
        <end position="167"/>
    </location>
</feature>
<reference evidence="8 9" key="1">
    <citation type="journal article" date="2011" name="MBio">
        <title>Genome variation in Cryptococcus gattii, an emerging pathogen of immunocompetent hosts.</title>
        <authorList>
            <person name="D'Souza C.A."/>
            <person name="Kronstad J.W."/>
            <person name="Taylor G."/>
            <person name="Warren R."/>
            <person name="Yuen M."/>
            <person name="Hu G."/>
            <person name="Jung W.H."/>
            <person name="Sham A."/>
            <person name="Kidd S.E."/>
            <person name="Tangen K."/>
            <person name="Lee N."/>
            <person name="Zeilmaker T."/>
            <person name="Sawkins J."/>
            <person name="McVicker G."/>
            <person name="Shah S."/>
            <person name="Gnerre S."/>
            <person name="Griggs A."/>
            <person name="Zeng Q."/>
            <person name="Bartlett K."/>
            <person name="Li W."/>
            <person name="Wang X."/>
            <person name="Heitman J."/>
            <person name="Stajich J.E."/>
            <person name="Fraser J.A."/>
            <person name="Meyer W."/>
            <person name="Carter D."/>
            <person name="Schein J."/>
            <person name="Krzywinski M."/>
            <person name="Kwon-Chung K.J."/>
            <person name="Varma A."/>
            <person name="Wang J."/>
            <person name="Brunham R."/>
            <person name="Fyfe M."/>
            <person name="Ouellette B.F."/>
            <person name="Siddiqui A."/>
            <person name="Marra M."/>
            <person name="Jones S."/>
            <person name="Holt R."/>
            <person name="Birren B.W."/>
            <person name="Galagan J.E."/>
            <person name="Cuomo C.A."/>
        </authorList>
    </citation>
    <scope>NUCLEOTIDE SEQUENCE [LARGE SCALE GENOMIC DNA]</scope>
    <source>
        <strain evidence="8 9">R265</strain>
    </source>
</reference>
<evidence type="ECO:0000313" key="9">
    <source>
        <dbReference type="Proteomes" id="UP000029445"/>
    </source>
</evidence>
<dbReference type="InterPro" id="IPR001199">
    <property type="entry name" value="Cyt_B5-like_heme/steroid-bd"/>
</dbReference>
<dbReference type="GO" id="GO:0020037">
    <property type="term" value="F:heme binding"/>
    <property type="evidence" value="ECO:0007669"/>
    <property type="project" value="InterPro"/>
</dbReference>
<keyword evidence="4" id="KW-0560">Oxidoreductase</keyword>
<evidence type="ECO:0000256" key="3">
    <source>
        <dbReference type="ARBA" id="ARBA00022723"/>
    </source>
</evidence>
<reference evidence="8 9" key="2">
    <citation type="journal article" date="2018" name="Proc. Natl. Acad. Sci.">
        <title>RNAi is a critical determinant of centromere evolution in closely related fungi.</title>
        <authorList>
            <person name="Yadav V."/>
            <person name="Sun S."/>
            <person name="Billmyre R.B."/>
            <person name="Thimmappa B.C."/>
            <person name="Shea T."/>
            <person name="Lintner R."/>
            <person name="Bakkeren G."/>
            <person name="Cuomo C.A."/>
            <person name="Heitman J."/>
            <person name="Sanyal K."/>
        </authorList>
    </citation>
    <scope>NUCLEOTIDE SEQUENCE [LARGE SCALE GENOMIC DNA]</scope>
    <source>
        <strain evidence="8 9">R265</strain>
    </source>
</reference>
<dbReference type="GO" id="GO:0046872">
    <property type="term" value="F:metal ion binding"/>
    <property type="evidence" value="ECO:0007669"/>
    <property type="project" value="UniProtKB-KW"/>
</dbReference>
<keyword evidence="2" id="KW-0349">Heme</keyword>
<dbReference type="GeneID" id="88176318"/>
<dbReference type="Proteomes" id="UP000029445">
    <property type="component" value="Chromosome 4"/>
</dbReference>
<dbReference type="STRING" id="294750.A0A095E9G7"/>
<dbReference type="PROSITE" id="PS00557">
    <property type="entry name" value="FMN_HYDROXY_ACID_DH_1"/>
    <property type="match status" value="1"/>
</dbReference>
<evidence type="ECO:0000313" key="8">
    <source>
        <dbReference type="EMBL" id="KGB74228.1"/>
    </source>
</evidence>
<dbReference type="OMA" id="ANDDRDM"/>
<keyword evidence="9" id="KW-1185">Reference proteome</keyword>
<keyword evidence="3" id="KW-0479">Metal-binding</keyword>
<dbReference type="SUPFAM" id="SSF55856">
    <property type="entry name" value="Cytochrome b5-like heme/steroid binding domain"/>
    <property type="match status" value="1"/>
</dbReference>
<dbReference type="VEuPathDB" id="FungiDB:CNBG_0066"/>
<dbReference type="OrthoDB" id="1925334at2759"/>
<dbReference type="InterPro" id="IPR013785">
    <property type="entry name" value="Aldolase_TIM"/>
</dbReference>
<dbReference type="Pfam" id="PF00173">
    <property type="entry name" value="Cyt-b5"/>
    <property type="match status" value="1"/>
</dbReference>
<sequence length="593" mass="65488">MSIRTTVLQKAARLSRNRPVFARGLTSRIAPNTSSKTVSSKFLIGAGVALAVPTYMYLNRAHLDSQQVVETAVPDKPQALEQEKKQEGKKVSIKEVLEHKDGDRVWVVIQGHVYDMTDFLEDHPGGKDIIAENRSKDVTFIFNPRHPSDQLEADNLPPNVQHLGTLDTASASDEEKEKLKLKISKDEQDETERIERKRKEIEEQGLGSVVNMRDFEKLAEDMCTSVGWAYYASAADDELTKNENNTSYRKIHFRPRVLRKVAEADASTTILGYKSSLPVMISPAAMAKLGHPLGEVNMTRGAANTGIIQCISSFASCSLEEICAARSDNQPLFFQLYVNSKRDLAAEVLKRVNRLNLNAILLTVDAAVGGKRERDLRLKGNFEPPKTGAFEKHDDTKGVSEAMFAGVDPDLCWDDIKWIRSQTKLPLLIKGVQTVEDAILAYRMGADGVVLSNHGGRQLDTTHTGIDTLLEIRKHAPYLLRPEYRGPIGLQPAALEHPENLTPPDPQGKPTDRPFEIWVDGGIWRGSDAVKALCLGANAVGAGRGFLYANAVGGQQGVEHAVNIFSAEILTTMRLLGVNKVDQLRPSMVEIKE</sequence>
<comment type="cofactor">
    <cofactor evidence="1">
        <name>FMN</name>
        <dbReference type="ChEBI" id="CHEBI:58210"/>
    </cofactor>
</comment>
<evidence type="ECO:0000256" key="5">
    <source>
        <dbReference type="ARBA" id="ARBA00023004"/>
    </source>
</evidence>
<dbReference type="PROSITE" id="PS50255">
    <property type="entry name" value="CYTOCHROME_B5_2"/>
    <property type="match status" value="1"/>
</dbReference>
<keyword evidence="5" id="KW-0408">Iron</keyword>
<dbReference type="RefSeq" id="XP_062880234.1">
    <property type="nucleotide sequence ID" value="XM_063024164.1"/>
</dbReference>
<dbReference type="PROSITE" id="PS00191">
    <property type="entry name" value="CYTOCHROME_B5_1"/>
    <property type="match status" value="1"/>
</dbReference>